<name>A0ABW6BMW6_9SPHI</name>
<organism evidence="1 2">
    <name type="scientific">Sphingobacterium bambusae</name>
    <dbReference type="NCBI Taxonomy" id="662858"/>
    <lineage>
        <taxon>Bacteria</taxon>
        <taxon>Pseudomonadati</taxon>
        <taxon>Bacteroidota</taxon>
        <taxon>Sphingobacteriia</taxon>
        <taxon>Sphingobacteriales</taxon>
        <taxon>Sphingobacteriaceae</taxon>
        <taxon>Sphingobacterium</taxon>
    </lineage>
</organism>
<protein>
    <submittedName>
        <fullName evidence="1">Uncharacterized protein</fullName>
    </submittedName>
</protein>
<evidence type="ECO:0000313" key="2">
    <source>
        <dbReference type="Proteomes" id="UP001597525"/>
    </source>
</evidence>
<evidence type="ECO:0000313" key="1">
    <source>
        <dbReference type="EMBL" id="MFD2969988.1"/>
    </source>
</evidence>
<reference evidence="2" key="1">
    <citation type="journal article" date="2019" name="Int. J. Syst. Evol. Microbiol.">
        <title>The Global Catalogue of Microorganisms (GCM) 10K type strain sequencing project: providing services to taxonomists for standard genome sequencing and annotation.</title>
        <authorList>
            <consortium name="The Broad Institute Genomics Platform"/>
            <consortium name="The Broad Institute Genome Sequencing Center for Infectious Disease"/>
            <person name="Wu L."/>
            <person name="Ma J."/>
        </authorList>
    </citation>
    <scope>NUCLEOTIDE SEQUENCE [LARGE SCALE GENOMIC DNA]</scope>
    <source>
        <strain evidence="2">KCTC 22814</strain>
    </source>
</reference>
<sequence>MSESHPKRFRRYFSFAKHFLWVGLTRAKKHLKETKGFDHFCPSKVMPCRGERRKGFEGRNSDIVMK</sequence>
<keyword evidence="2" id="KW-1185">Reference proteome</keyword>
<dbReference type="EMBL" id="JBHUPB010000015">
    <property type="protein sequence ID" value="MFD2969988.1"/>
    <property type="molecule type" value="Genomic_DNA"/>
</dbReference>
<proteinExistence type="predicted"/>
<accession>A0ABW6BMW6</accession>
<dbReference type="Proteomes" id="UP001597525">
    <property type="component" value="Unassembled WGS sequence"/>
</dbReference>
<gene>
    <name evidence="1" type="ORF">ACFS7Y_21540</name>
</gene>
<comment type="caution">
    <text evidence="1">The sequence shown here is derived from an EMBL/GenBank/DDBJ whole genome shotgun (WGS) entry which is preliminary data.</text>
</comment>